<feature type="compositionally biased region" description="Polar residues" evidence="1">
    <location>
        <begin position="456"/>
        <end position="475"/>
    </location>
</feature>
<dbReference type="AlphaFoldDB" id="A0A8K0JMZ6"/>
<organism evidence="2 3">
    <name type="scientific">Filobasidium floriforme</name>
    <dbReference type="NCBI Taxonomy" id="5210"/>
    <lineage>
        <taxon>Eukaryota</taxon>
        <taxon>Fungi</taxon>
        <taxon>Dikarya</taxon>
        <taxon>Basidiomycota</taxon>
        <taxon>Agaricomycotina</taxon>
        <taxon>Tremellomycetes</taxon>
        <taxon>Filobasidiales</taxon>
        <taxon>Filobasidiaceae</taxon>
        <taxon>Filobasidium</taxon>
    </lineage>
</organism>
<evidence type="ECO:0000313" key="3">
    <source>
        <dbReference type="Proteomes" id="UP000812966"/>
    </source>
</evidence>
<evidence type="ECO:0000256" key="1">
    <source>
        <dbReference type="SAM" id="MobiDB-lite"/>
    </source>
</evidence>
<keyword evidence="3" id="KW-1185">Reference proteome</keyword>
<sequence>MPDHVDNLPQAGQILTTAAEQVYAIPELMDIIYALVEKQSQGSHGDHFWHNNQARPEVYQGLMCLALTHKAGYRRVAKFLYRQISLSALLKMIESKHDPERLETVFGAIRKLHMREADMRRNSNIQWDIGDSCQLTWLKNLQSIHWLPWWDQDMLVRFGPKVMQVEETHIIGGRQLVVHGWLRLSDTHLWETSILPVADSEGTLWGTTCHGDYFDLDDDMSDLAPEGAELNMVSLFRSVPTSSSYANHDISEVLLVREANRISNGGKGGLLFAQMKEINCAENLEKRGFVPDDLARILSLCSNLEKLDVKLIPGENQRNLERSLTDLTPKLRWIYLDAVELACLPYLTHCEYVDLVISGDIHPKLPPNDRSSSKTRRHKGVSQIETLIIDFDVTPLYIDPALLAKFLVSCASKDAEIIVQAAHVYVKEDTPASKWIRKVNSAIAVLQKRSPRVPSDGSSPISAVVDQQASGSPISPNREVLYAQDSSLEYRQTL</sequence>
<reference evidence="2" key="1">
    <citation type="submission" date="2020-04" db="EMBL/GenBank/DDBJ databases">
        <title>Analysis of mating type loci in Filobasidium floriforme.</title>
        <authorList>
            <person name="Nowrousian M."/>
        </authorList>
    </citation>
    <scope>NUCLEOTIDE SEQUENCE</scope>
    <source>
        <strain evidence="2">CBS 6242</strain>
    </source>
</reference>
<feature type="region of interest" description="Disordered" evidence="1">
    <location>
        <begin position="450"/>
        <end position="476"/>
    </location>
</feature>
<dbReference type="EMBL" id="JABELV010000053">
    <property type="protein sequence ID" value="KAG7553540.1"/>
    <property type="molecule type" value="Genomic_DNA"/>
</dbReference>
<evidence type="ECO:0000313" key="2">
    <source>
        <dbReference type="EMBL" id="KAG7553540.1"/>
    </source>
</evidence>
<gene>
    <name evidence="2" type="ORF">FFLO_03047</name>
</gene>
<proteinExistence type="predicted"/>
<dbReference type="Proteomes" id="UP000812966">
    <property type="component" value="Unassembled WGS sequence"/>
</dbReference>
<name>A0A8K0JMZ6_9TREE</name>
<comment type="caution">
    <text evidence="2">The sequence shown here is derived from an EMBL/GenBank/DDBJ whole genome shotgun (WGS) entry which is preliminary data.</text>
</comment>
<accession>A0A8K0JMZ6</accession>
<protein>
    <submittedName>
        <fullName evidence="2">Uncharacterized protein</fullName>
    </submittedName>
</protein>